<comment type="caution">
    <text evidence="1">The sequence shown here is derived from an EMBL/GenBank/DDBJ whole genome shotgun (WGS) entry which is preliminary data.</text>
</comment>
<accession>A0A1E3AFP5</accession>
<dbReference type="PATRIC" id="fig|1432052.4.peg.3843"/>
<dbReference type="InterPro" id="IPR029039">
    <property type="entry name" value="Flavoprotein-like_sf"/>
</dbReference>
<dbReference type="SUPFAM" id="SSF52218">
    <property type="entry name" value="Flavoproteins"/>
    <property type="match status" value="1"/>
</dbReference>
<proteinExistence type="predicted"/>
<organism evidence="1 2">
    <name type="scientific">Eisenbergiella tayi</name>
    <dbReference type="NCBI Taxonomy" id="1432052"/>
    <lineage>
        <taxon>Bacteria</taxon>
        <taxon>Bacillati</taxon>
        <taxon>Bacillota</taxon>
        <taxon>Clostridia</taxon>
        <taxon>Lachnospirales</taxon>
        <taxon>Lachnospiraceae</taxon>
        <taxon>Eisenbergiella</taxon>
    </lineage>
</organism>
<evidence type="ECO:0000313" key="1">
    <source>
        <dbReference type="EMBL" id="ODM07562.1"/>
    </source>
</evidence>
<dbReference type="Gene3D" id="3.40.50.360">
    <property type="match status" value="1"/>
</dbReference>
<dbReference type="RefSeq" id="WP_069153179.1">
    <property type="nucleotide sequence ID" value="NZ_MCGH01000002.1"/>
</dbReference>
<reference evidence="1 2" key="1">
    <citation type="submission" date="2016-07" db="EMBL/GenBank/DDBJ databases">
        <title>Characterization of isolates of Eisenbergiella tayi derived from blood cultures, using whole genome sequencing.</title>
        <authorList>
            <person name="Burdz T."/>
            <person name="Wiebe D."/>
            <person name="Huynh C."/>
            <person name="Bernard K."/>
        </authorList>
    </citation>
    <scope>NUCLEOTIDE SEQUENCE [LARGE SCALE GENOMIC DNA]</scope>
    <source>
        <strain evidence="1 2">NML 110608</strain>
    </source>
</reference>
<gene>
    <name evidence="1" type="ORF">BEI61_03452</name>
</gene>
<protein>
    <recommendedName>
        <fullName evidence="3">Flavodoxin family protein</fullName>
    </recommendedName>
</protein>
<dbReference type="EMBL" id="MCGH01000002">
    <property type="protein sequence ID" value="ODM07562.1"/>
    <property type="molecule type" value="Genomic_DNA"/>
</dbReference>
<evidence type="ECO:0008006" key="3">
    <source>
        <dbReference type="Google" id="ProtNLM"/>
    </source>
</evidence>
<sequence length="172" mass="19473">MKEELRQHEKRLVIHDLPAGAMPAVKDENIIEICDDGSIKSCIGCFGCWLKTPGKCILKDKYNEMGRLLAGSGEIILISRCCFGGPGPFVKNVLDRSIPYILPYFVIKNGEMHHRQRYRKTLALRVVFYGEDLTEQEKETAREWVDAMADNLYCEVKQVTFCGNQEEAGGLV</sequence>
<dbReference type="Proteomes" id="UP000094067">
    <property type="component" value="Unassembled WGS sequence"/>
</dbReference>
<name>A0A1E3AFP5_9FIRM</name>
<dbReference type="AlphaFoldDB" id="A0A1E3AFP5"/>
<evidence type="ECO:0000313" key="2">
    <source>
        <dbReference type="Proteomes" id="UP000094067"/>
    </source>
</evidence>